<dbReference type="InterPro" id="IPR018713">
    <property type="entry name" value="MPAB/Lcp_cat_dom"/>
</dbReference>
<name>A0A1L9T5L3_9EURO</name>
<protein>
    <recommendedName>
        <fullName evidence="1">ER-bound oxygenase mpaB/mpaB'/Rubber oxygenase catalytic domain-containing protein</fullName>
    </recommendedName>
</protein>
<dbReference type="EMBL" id="KV878594">
    <property type="protein sequence ID" value="OJJ54734.1"/>
    <property type="molecule type" value="Genomic_DNA"/>
</dbReference>
<sequence length="311" mass="34555">MIDFTPKSTPSISISIDHDATPLGETDLAIHELQSVAKEGIALGAGAAAILLQIAHPLVGQGVADHSTFASRTISRTQYTQMYIFAMIFGTAEEKAAMKAWVDKAHARVKGEAQLQVPSSGGGEHKNEAYDAMNPTLQLWVAATIYASMVGMYEKVYGELPPLKAELVYQAYACMGTSLQVPREMWPVDRNAFKVYWDDVVQNQLYVTEDARGVLDELFHPKGLPLWARPIAWLLLPIVRPLTIEQLPENVREGFGLKSTRATRAIAGLFMSTVTVTYPVTPGFIRHWQKTYSLRLLRKRMKKRGGKLVKL</sequence>
<evidence type="ECO:0000259" key="1">
    <source>
        <dbReference type="Pfam" id="PF09995"/>
    </source>
</evidence>
<dbReference type="PANTHER" id="PTHR36151:SF3">
    <property type="entry name" value="ER-BOUND OXYGENASE MPAB_MPAB'_RUBBER OXYGENASE CATALYTIC DOMAIN-CONTAINING PROTEIN"/>
    <property type="match status" value="1"/>
</dbReference>
<dbReference type="Proteomes" id="UP000184356">
    <property type="component" value="Unassembled WGS sequence"/>
</dbReference>
<dbReference type="GO" id="GO:0016491">
    <property type="term" value="F:oxidoreductase activity"/>
    <property type="evidence" value="ECO:0007669"/>
    <property type="project" value="InterPro"/>
</dbReference>
<dbReference type="PANTHER" id="PTHR36151">
    <property type="entry name" value="BLR2777 PROTEIN"/>
    <property type="match status" value="1"/>
</dbReference>
<dbReference type="STRING" id="1036612.A0A1L9T5L3"/>
<dbReference type="RefSeq" id="XP_040698540.1">
    <property type="nucleotide sequence ID" value="XM_040840094.1"/>
</dbReference>
<reference evidence="3" key="1">
    <citation type="journal article" date="2017" name="Genome Biol.">
        <title>Comparative genomics reveals high biological diversity and specific adaptations in the industrially and medically important fungal genus Aspergillus.</title>
        <authorList>
            <person name="de Vries R.P."/>
            <person name="Riley R."/>
            <person name="Wiebenga A."/>
            <person name="Aguilar-Osorio G."/>
            <person name="Amillis S."/>
            <person name="Uchima C.A."/>
            <person name="Anderluh G."/>
            <person name="Asadollahi M."/>
            <person name="Askin M."/>
            <person name="Barry K."/>
            <person name="Battaglia E."/>
            <person name="Bayram O."/>
            <person name="Benocci T."/>
            <person name="Braus-Stromeyer S.A."/>
            <person name="Caldana C."/>
            <person name="Canovas D."/>
            <person name="Cerqueira G.C."/>
            <person name="Chen F."/>
            <person name="Chen W."/>
            <person name="Choi C."/>
            <person name="Clum A."/>
            <person name="Dos Santos R.A."/>
            <person name="Damasio A.R."/>
            <person name="Diallinas G."/>
            <person name="Emri T."/>
            <person name="Fekete E."/>
            <person name="Flipphi M."/>
            <person name="Freyberg S."/>
            <person name="Gallo A."/>
            <person name="Gournas C."/>
            <person name="Habgood R."/>
            <person name="Hainaut M."/>
            <person name="Harispe M.L."/>
            <person name="Henrissat B."/>
            <person name="Hilden K.S."/>
            <person name="Hope R."/>
            <person name="Hossain A."/>
            <person name="Karabika E."/>
            <person name="Karaffa L."/>
            <person name="Karanyi Z."/>
            <person name="Krasevec N."/>
            <person name="Kuo A."/>
            <person name="Kusch H."/>
            <person name="LaButti K."/>
            <person name="Lagendijk E.L."/>
            <person name="Lapidus A."/>
            <person name="Levasseur A."/>
            <person name="Lindquist E."/>
            <person name="Lipzen A."/>
            <person name="Logrieco A.F."/>
            <person name="MacCabe A."/>
            <person name="Maekelae M.R."/>
            <person name="Malavazi I."/>
            <person name="Melin P."/>
            <person name="Meyer V."/>
            <person name="Mielnichuk N."/>
            <person name="Miskei M."/>
            <person name="Molnar A.P."/>
            <person name="Mule G."/>
            <person name="Ngan C.Y."/>
            <person name="Orejas M."/>
            <person name="Orosz E."/>
            <person name="Ouedraogo J.P."/>
            <person name="Overkamp K.M."/>
            <person name="Park H.-S."/>
            <person name="Perrone G."/>
            <person name="Piumi F."/>
            <person name="Punt P.J."/>
            <person name="Ram A.F."/>
            <person name="Ramon A."/>
            <person name="Rauscher S."/>
            <person name="Record E."/>
            <person name="Riano-Pachon D.M."/>
            <person name="Robert V."/>
            <person name="Roehrig J."/>
            <person name="Ruller R."/>
            <person name="Salamov A."/>
            <person name="Salih N.S."/>
            <person name="Samson R.A."/>
            <person name="Sandor E."/>
            <person name="Sanguinetti M."/>
            <person name="Schuetze T."/>
            <person name="Sepcic K."/>
            <person name="Shelest E."/>
            <person name="Sherlock G."/>
            <person name="Sophianopoulou V."/>
            <person name="Squina F.M."/>
            <person name="Sun H."/>
            <person name="Susca A."/>
            <person name="Todd R.B."/>
            <person name="Tsang A."/>
            <person name="Unkles S.E."/>
            <person name="van de Wiele N."/>
            <person name="van Rossen-Uffink D."/>
            <person name="Oliveira J.V."/>
            <person name="Vesth T.C."/>
            <person name="Visser J."/>
            <person name="Yu J.-H."/>
            <person name="Zhou M."/>
            <person name="Andersen M.R."/>
            <person name="Archer D.B."/>
            <person name="Baker S.E."/>
            <person name="Benoit I."/>
            <person name="Brakhage A.A."/>
            <person name="Braus G.H."/>
            <person name="Fischer R."/>
            <person name="Frisvad J.C."/>
            <person name="Goldman G.H."/>
            <person name="Houbraken J."/>
            <person name="Oakley B."/>
            <person name="Pocsi I."/>
            <person name="Scazzocchio C."/>
            <person name="Seiboth B."/>
            <person name="vanKuyk P.A."/>
            <person name="Wortman J."/>
            <person name="Dyer P.S."/>
            <person name="Grigoriev I.V."/>
        </authorList>
    </citation>
    <scope>NUCLEOTIDE SEQUENCE [LARGE SCALE GENOMIC DNA]</scope>
    <source>
        <strain evidence="3">CBS 593.65</strain>
    </source>
</reference>
<proteinExistence type="predicted"/>
<feature type="domain" description="ER-bound oxygenase mpaB/mpaB'/Rubber oxygenase catalytic" evidence="1">
    <location>
        <begin position="36"/>
        <end position="274"/>
    </location>
</feature>
<gene>
    <name evidence="2" type="ORF">ASPSYDRAFT_1161551</name>
</gene>
<evidence type="ECO:0000313" key="2">
    <source>
        <dbReference type="EMBL" id="OJJ54734.1"/>
    </source>
</evidence>
<organism evidence="2 3">
    <name type="scientific">Aspergillus sydowii CBS 593.65</name>
    <dbReference type="NCBI Taxonomy" id="1036612"/>
    <lineage>
        <taxon>Eukaryota</taxon>
        <taxon>Fungi</taxon>
        <taxon>Dikarya</taxon>
        <taxon>Ascomycota</taxon>
        <taxon>Pezizomycotina</taxon>
        <taxon>Eurotiomycetes</taxon>
        <taxon>Eurotiomycetidae</taxon>
        <taxon>Eurotiales</taxon>
        <taxon>Aspergillaceae</taxon>
        <taxon>Aspergillus</taxon>
        <taxon>Aspergillus subgen. Nidulantes</taxon>
    </lineage>
</organism>
<evidence type="ECO:0000313" key="3">
    <source>
        <dbReference type="Proteomes" id="UP000184356"/>
    </source>
</evidence>
<dbReference type="GeneID" id="63756167"/>
<dbReference type="AlphaFoldDB" id="A0A1L9T5L3"/>
<dbReference type="Pfam" id="PF09995">
    <property type="entry name" value="MPAB_Lcp_cat"/>
    <property type="match status" value="1"/>
</dbReference>
<accession>A0A1L9T5L3</accession>
<keyword evidence="3" id="KW-1185">Reference proteome</keyword>
<dbReference type="OrthoDB" id="5131368at2759"/>
<dbReference type="VEuPathDB" id="FungiDB:ASPSYDRAFT_1161551"/>